<dbReference type="InterPro" id="IPR008977">
    <property type="entry name" value="PHM/PNGase_F_dom_sf"/>
</dbReference>
<dbReference type="Gene3D" id="2.60.120.310">
    <property type="entry name" value="Copper type II, ascorbate-dependent monooxygenase, N-terminal domain"/>
    <property type="match status" value="1"/>
</dbReference>
<dbReference type="InterPro" id="IPR014784">
    <property type="entry name" value="Cu2_ascorb_mOase-like_C"/>
</dbReference>
<dbReference type="InterPro" id="IPR024548">
    <property type="entry name" value="Cu2_monoox_C"/>
</dbReference>
<dbReference type="InterPro" id="IPR036939">
    <property type="entry name" value="Cu2_ascorb_mOase_N_sf"/>
</dbReference>
<keyword evidence="6" id="KW-1185">Reference proteome</keyword>
<keyword evidence="1" id="KW-1015">Disulfide bond</keyword>
<dbReference type="InterPro" id="IPR000945">
    <property type="entry name" value="DBH-like"/>
</dbReference>
<feature type="region of interest" description="Disordered" evidence="2">
    <location>
        <begin position="25"/>
        <end position="45"/>
    </location>
</feature>
<dbReference type="Proteomes" id="UP001595956">
    <property type="component" value="Unassembled WGS sequence"/>
</dbReference>
<gene>
    <name evidence="5" type="ORF">ACFPKY_19300</name>
</gene>
<reference evidence="6" key="1">
    <citation type="journal article" date="2019" name="Int. J. Syst. Evol. Microbiol.">
        <title>The Global Catalogue of Microorganisms (GCM) 10K type strain sequencing project: providing services to taxonomists for standard genome sequencing and annotation.</title>
        <authorList>
            <consortium name="The Broad Institute Genomics Platform"/>
            <consortium name="The Broad Institute Genome Sequencing Center for Infectious Disease"/>
            <person name="Wu L."/>
            <person name="Ma J."/>
        </authorList>
    </citation>
    <scope>NUCLEOTIDE SEQUENCE [LARGE SCALE GENOMIC DNA]</scope>
    <source>
        <strain evidence="6">KACC 13778</strain>
    </source>
</reference>
<comment type="caution">
    <text evidence="5">The sequence shown here is derived from an EMBL/GenBank/DDBJ whole genome shotgun (WGS) entry which is preliminary data.</text>
</comment>
<proteinExistence type="predicted"/>
<feature type="signal peptide" evidence="3">
    <location>
        <begin position="1"/>
        <end position="20"/>
    </location>
</feature>
<keyword evidence="3" id="KW-0732">Signal</keyword>
<protein>
    <recommendedName>
        <fullName evidence="4">Copper type II ascorbate-dependent monooxygenase C-terminal domain-containing protein</fullName>
    </recommendedName>
</protein>
<dbReference type="SUPFAM" id="SSF49742">
    <property type="entry name" value="PHM/PNGase F"/>
    <property type="match status" value="2"/>
</dbReference>
<evidence type="ECO:0000256" key="3">
    <source>
        <dbReference type="SAM" id="SignalP"/>
    </source>
</evidence>
<dbReference type="Pfam" id="PF03712">
    <property type="entry name" value="Cu2_monoox_C"/>
    <property type="match status" value="1"/>
</dbReference>
<organism evidence="5 6">
    <name type="scientific">Nocardioides caricicola</name>
    <dbReference type="NCBI Taxonomy" id="634770"/>
    <lineage>
        <taxon>Bacteria</taxon>
        <taxon>Bacillati</taxon>
        <taxon>Actinomycetota</taxon>
        <taxon>Actinomycetes</taxon>
        <taxon>Propionibacteriales</taxon>
        <taxon>Nocardioidaceae</taxon>
        <taxon>Nocardioides</taxon>
    </lineage>
</organism>
<dbReference type="RefSeq" id="WP_345173467.1">
    <property type="nucleotide sequence ID" value="NZ_BAABFQ010000005.1"/>
</dbReference>
<dbReference type="Gene3D" id="2.60.120.230">
    <property type="match status" value="1"/>
</dbReference>
<evidence type="ECO:0000313" key="6">
    <source>
        <dbReference type="Proteomes" id="UP001595956"/>
    </source>
</evidence>
<accession>A0ABW0N5P0</accession>
<dbReference type="EMBL" id="JBHSMD010000006">
    <property type="protein sequence ID" value="MFC5495267.1"/>
    <property type="molecule type" value="Genomic_DNA"/>
</dbReference>
<feature type="chain" id="PRO_5046046149" description="Copper type II ascorbate-dependent monooxygenase C-terminal domain-containing protein" evidence="3">
    <location>
        <begin position="21"/>
        <end position="403"/>
    </location>
</feature>
<evidence type="ECO:0000259" key="4">
    <source>
        <dbReference type="Pfam" id="PF03712"/>
    </source>
</evidence>
<dbReference type="PANTHER" id="PTHR10157">
    <property type="entry name" value="DOPAMINE BETA HYDROXYLASE RELATED"/>
    <property type="match status" value="1"/>
</dbReference>
<evidence type="ECO:0000256" key="2">
    <source>
        <dbReference type="SAM" id="MobiDB-lite"/>
    </source>
</evidence>
<name>A0ABW0N5P0_9ACTN</name>
<feature type="domain" description="Copper type II ascorbate-dependent monooxygenase C-terminal" evidence="4">
    <location>
        <begin position="286"/>
        <end position="392"/>
    </location>
</feature>
<sequence>MMRRLGLAAALVAVALGPLAGCVTEGQDRRTGPPAEVLKQQDPPEVQASQLAAIKPGKQLPLRDGEQRMTVKMAAAYTPSAPTGVGTDDYRCFLLDPKLKKDVFLTGNQVLPGNPQVVHHVILFRVDPEQVGEAKALDAETQDPGWTCFGGTGLKGEFANVDDANWLAAWAPGGDETMTRDGYGTPLRAGSQIVMQVHYNLLQGAAPDVSSTQLRWMSGDAGLTPLHTYQLPAPVELPCRPDHSGSPLCNRFNAEADIRARFGEDQNTHNLLHLLCDSPIEAVQTTSCVRNVNRGMTILGVAGHMHLLGRKISIETNPGTPEARTILDVPIWDFDNQGSRPLKEPLHLDAGDTVKVTCTHVQWLRDVLPAFEEQREDRYILWAEGSTDEMCLGSLSVAFDDES</sequence>
<dbReference type="PANTHER" id="PTHR10157:SF23">
    <property type="entry name" value="MOXD1 HOMOLOG 1"/>
    <property type="match status" value="1"/>
</dbReference>
<evidence type="ECO:0000256" key="1">
    <source>
        <dbReference type="ARBA" id="ARBA00023157"/>
    </source>
</evidence>
<evidence type="ECO:0000313" key="5">
    <source>
        <dbReference type="EMBL" id="MFC5495267.1"/>
    </source>
</evidence>